<dbReference type="Proteomes" id="UP000887579">
    <property type="component" value="Unplaced"/>
</dbReference>
<reference evidence="2" key="1">
    <citation type="submission" date="2022-11" db="UniProtKB">
        <authorList>
            <consortium name="WormBaseParasite"/>
        </authorList>
    </citation>
    <scope>IDENTIFICATION</scope>
</reference>
<name>A0AC34G0M2_9BILA</name>
<dbReference type="WBParaSite" id="ES5_v2.g23188.t1">
    <property type="protein sequence ID" value="ES5_v2.g23188.t1"/>
    <property type="gene ID" value="ES5_v2.g23188"/>
</dbReference>
<protein>
    <submittedName>
        <fullName evidence="2">Uncharacterized protein</fullName>
    </submittedName>
</protein>
<evidence type="ECO:0000313" key="1">
    <source>
        <dbReference type="Proteomes" id="UP000887579"/>
    </source>
</evidence>
<accession>A0AC34G0M2</accession>
<organism evidence="1 2">
    <name type="scientific">Panagrolaimus sp. ES5</name>
    <dbReference type="NCBI Taxonomy" id="591445"/>
    <lineage>
        <taxon>Eukaryota</taxon>
        <taxon>Metazoa</taxon>
        <taxon>Ecdysozoa</taxon>
        <taxon>Nematoda</taxon>
        <taxon>Chromadorea</taxon>
        <taxon>Rhabditida</taxon>
        <taxon>Tylenchina</taxon>
        <taxon>Panagrolaimomorpha</taxon>
        <taxon>Panagrolaimoidea</taxon>
        <taxon>Panagrolaimidae</taxon>
        <taxon>Panagrolaimus</taxon>
    </lineage>
</organism>
<sequence length="178" mass="20660">MIGYKFFTIIITVLLIWLIYVTVIFRRDPALCKSEPIVIDESKNDVESVSINNELKNFSVVIEEFKNCMRSAAKIYLNDRKIFFQEFNTCIKTHISIDESEMDNFENTLNEEKKMFIPLKNKKAECKWVTIGVGNVDAAERKFKEQYSHCSVYGFEPDITRQGNFHQVGTIKSYGVGM</sequence>
<proteinExistence type="predicted"/>
<evidence type="ECO:0000313" key="2">
    <source>
        <dbReference type="WBParaSite" id="ES5_v2.g23188.t1"/>
    </source>
</evidence>